<feature type="compositionally biased region" description="Basic residues" evidence="5">
    <location>
        <begin position="470"/>
        <end position="486"/>
    </location>
</feature>
<feature type="domain" description="RRM" evidence="6">
    <location>
        <begin position="250"/>
        <end position="328"/>
    </location>
</feature>
<dbReference type="SUPFAM" id="SSF54928">
    <property type="entry name" value="RNA-binding domain, RBD"/>
    <property type="match status" value="1"/>
</dbReference>
<feature type="compositionally biased region" description="Polar residues" evidence="5">
    <location>
        <begin position="30"/>
        <end position="41"/>
    </location>
</feature>
<evidence type="ECO:0000256" key="4">
    <source>
        <dbReference type="PROSITE-ProRule" id="PRU00176"/>
    </source>
</evidence>
<gene>
    <name evidence="7" type="ORF">K491DRAFT_691651</name>
</gene>
<dbReference type="Gene3D" id="3.30.70.330">
    <property type="match status" value="1"/>
</dbReference>
<feature type="region of interest" description="Disordered" evidence="5">
    <location>
        <begin position="1"/>
        <end position="42"/>
    </location>
</feature>
<reference evidence="7" key="1">
    <citation type="journal article" date="2020" name="Stud. Mycol.">
        <title>101 Dothideomycetes genomes: a test case for predicting lifestyles and emergence of pathogens.</title>
        <authorList>
            <person name="Haridas S."/>
            <person name="Albert R."/>
            <person name="Binder M."/>
            <person name="Bloem J."/>
            <person name="Labutti K."/>
            <person name="Salamov A."/>
            <person name="Andreopoulos B."/>
            <person name="Baker S."/>
            <person name="Barry K."/>
            <person name="Bills G."/>
            <person name="Bluhm B."/>
            <person name="Cannon C."/>
            <person name="Castanera R."/>
            <person name="Culley D."/>
            <person name="Daum C."/>
            <person name="Ezra D."/>
            <person name="Gonzalez J."/>
            <person name="Henrissat B."/>
            <person name="Kuo A."/>
            <person name="Liang C."/>
            <person name="Lipzen A."/>
            <person name="Lutzoni F."/>
            <person name="Magnuson J."/>
            <person name="Mondo S."/>
            <person name="Nolan M."/>
            <person name="Ohm R."/>
            <person name="Pangilinan J."/>
            <person name="Park H.-J."/>
            <person name="Ramirez L."/>
            <person name="Alfaro M."/>
            <person name="Sun H."/>
            <person name="Tritt A."/>
            <person name="Yoshinaga Y."/>
            <person name="Zwiers L.-H."/>
            <person name="Turgeon B."/>
            <person name="Goodwin S."/>
            <person name="Spatafora J."/>
            <person name="Crous P."/>
            <person name="Grigoriev I."/>
        </authorList>
    </citation>
    <scope>NUCLEOTIDE SEQUENCE</scope>
    <source>
        <strain evidence="7">CBS 122681</strain>
    </source>
</reference>
<proteinExistence type="predicted"/>
<dbReference type="InterPro" id="IPR012677">
    <property type="entry name" value="Nucleotide-bd_a/b_plait_sf"/>
</dbReference>
<dbReference type="InterPro" id="IPR000504">
    <property type="entry name" value="RRM_dom"/>
</dbReference>
<dbReference type="InterPro" id="IPR035979">
    <property type="entry name" value="RBD_domain_sf"/>
</dbReference>
<protein>
    <submittedName>
        <fullName evidence="7">RNA-binding domain-containing protein</fullName>
    </submittedName>
</protein>
<dbReference type="EMBL" id="MU004332">
    <property type="protein sequence ID" value="KAF2656799.1"/>
    <property type="molecule type" value="Genomic_DNA"/>
</dbReference>
<accession>A0A6A6TA19</accession>
<dbReference type="SMART" id="SM00360">
    <property type="entry name" value="RRM"/>
    <property type="match status" value="1"/>
</dbReference>
<feature type="compositionally biased region" description="Polar residues" evidence="5">
    <location>
        <begin position="433"/>
        <end position="445"/>
    </location>
</feature>
<sequence length="486" mass="53746">MAPENLKGKKRKVAPDSAPQAKKQKKSDKTASSTIPSTQLIDNAVKAVDDALAKNKAARKHADDFFPTEDVPQQELGKEKKRKKKRKAGVEEVADTKQAPPNGTEQAETETGPASEMVEPPKKRSSKSKKTKPADTTAAPVPDTPVDADLPGDGDSITVIKKKKKGKLVRSEDSQKRFEKWKAQEGENDDEADEVDDQTAALLAGFESEGDESDAQEANSETQIAELKRQVPEGLIEKLAGVSSKGKDIGVIFIGRIPHGFFERQMNDYFSQFGDVTRVRVSRNKKTGASKHYAFVEFANAEVADIVAKTMDKYLMFGRILQCKVIPPAQVHAKLFNGANRRFKIVPRNKLAGAQMKHGVERPVWEKRIAKEAKRREATSKKLKEKLGYEFEPPQLKSVDDVPKKAFALEDTPDNQLLSESLAVEEESEVKVDQTQPGHLEITQTSKSKKPKKGKRAVDEAEPIMEKEAKKAKKAKKSKKSKSVLA</sequence>
<evidence type="ECO:0000256" key="5">
    <source>
        <dbReference type="SAM" id="MobiDB-lite"/>
    </source>
</evidence>
<dbReference type="CDD" id="cd12307">
    <property type="entry name" value="RRM_NIFK_like"/>
    <property type="match status" value="1"/>
</dbReference>
<dbReference type="PANTHER" id="PTHR46754">
    <property type="entry name" value="MKI67 FHA DOMAIN-INTERACTING NUCLEOLAR PHOSPHOPROTEIN"/>
    <property type="match status" value="1"/>
</dbReference>
<dbReference type="GO" id="GO:0005730">
    <property type="term" value="C:nucleolus"/>
    <property type="evidence" value="ECO:0007669"/>
    <property type="project" value="UniProtKB-SubCell"/>
</dbReference>
<dbReference type="PROSITE" id="PS50102">
    <property type="entry name" value="RRM"/>
    <property type="match status" value="1"/>
</dbReference>
<evidence type="ECO:0000313" key="7">
    <source>
        <dbReference type="EMBL" id="KAF2656799.1"/>
    </source>
</evidence>
<dbReference type="Proteomes" id="UP000799324">
    <property type="component" value="Unassembled WGS sequence"/>
</dbReference>
<feature type="compositionally biased region" description="Basic and acidic residues" evidence="5">
    <location>
        <begin position="456"/>
        <end position="469"/>
    </location>
</feature>
<organism evidence="7 8">
    <name type="scientific">Lophiostoma macrostomum CBS 122681</name>
    <dbReference type="NCBI Taxonomy" id="1314788"/>
    <lineage>
        <taxon>Eukaryota</taxon>
        <taxon>Fungi</taxon>
        <taxon>Dikarya</taxon>
        <taxon>Ascomycota</taxon>
        <taxon>Pezizomycotina</taxon>
        <taxon>Dothideomycetes</taxon>
        <taxon>Pleosporomycetidae</taxon>
        <taxon>Pleosporales</taxon>
        <taxon>Lophiostomataceae</taxon>
        <taxon>Lophiostoma</taxon>
    </lineage>
</organism>
<comment type="subcellular location">
    <subcellularLocation>
        <location evidence="1">Nucleus</location>
        <location evidence="1">Nucleolus</location>
    </subcellularLocation>
</comment>
<name>A0A6A6TA19_9PLEO</name>
<dbReference type="OrthoDB" id="21467at2759"/>
<evidence type="ECO:0000313" key="8">
    <source>
        <dbReference type="Proteomes" id="UP000799324"/>
    </source>
</evidence>
<feature type="region of interest" description="Disordered" evidence="5">
    <location>
        <begin position="418"/>
        <end position="486"/>
    </location>
</feature>
<feature type="compositionally biased region" description="Acidic residues" evidence="5">
    <location>
        <begin position="186"/>
        <end position="195"/>
    </location>
</feature>
<dbReference type="AlphaFoldDB" id="A0A6A6TA19"/>
<keyword evidence="2 4" id="KW-0694">RNA-binding</keyword>
<evidence type="ECO:0000259" key="6">
    <source>
        <dbReference type="PROSITE" id="PS50102"/>
    </source>
</evidence>
<dbReference type="Pfam" id="PF00076">
    <property type="entry name" value="RRM_1"/>
    <property type="match status" value="1"/>
</dbReference>
<keyword evidence="8" id="KW-1185">Reference proteome</keyword>
<feature type="compositionally biased region" description="Basic and acidic residues" evidence="5">
    <location>
        <begin position="169"/>
        <end position="185"/>
    </location>
</feature>
<dbReference type="GO" id="GO:0003723">
    <property type="term" value="F:RNA binding"/>
    <property type="evidence" value="ECO:0007669"/>
    <property type="project" value="UniProtKB-UniRule"/>
</dbReference>
<feature type="region of interest" description="Disordered" evidence="5">
    <location>
        <begin position="57"/>
        <end position="195"/>
    </location>
</feature>
<evidence type="ECO:0000256" key="1">
    <source>
        <dbReference type="ARBA" id="ARBA00004604"/>
    </source>
</evidence>
<evidence type="ECO:0000256" key="3">
    <source>
        <dbReference type="ARBA" id="ARBA00023242"/>
    </source>
</evidence>
<keyword evidence="3" id="KW-0539">Nucleus</keyword>
<evidence type="ECO:0000256" key="2">
    <source>
        <dbReference type="ARBA" id="ARBA00022884"/>
    </source>
</evidence>